<evidence type="ECO:0000313" key="1">
    <source>
        <dbReference type="EMBL" id="ELU16640.1"/>
    </source>
</evidence>
<dbReference type="Proteomes" id="UP000014760">
    <property type="component" value="Unassembled WGS sequence"/>
</dbReference>
<evidence type="ECO:0008006" key="4">
    <source>
        <dbReference type="Google" id="ProtNLM"/>
    </source>
</evidence>
<reference evidence="3" key="1">
    <citation type="submission" date="2012-12" db="EMBL/GenBank/DDBJ databases">
        <authorList>
            <person name="Hellsten U."/>
            <person name="Grimwood J."/>
            <person name="Chapman J.A."/>
            <person name="Shapiro H."/>
            <person name="Aerts A."/>
            <person name="Otillar R.P."/>
            <person name="Terry A.Y."/>
            <person name="Boore J.L."/>
            <person name="Simakov O."/>
            <person name="Marletaz F."/>
            <person name="Cho S.-J."/>
            <person name="Edsinger-Gonzales E."/>
            <person name="Havlak P."/>
            <person name="Kuo D.-H."/>
            <person name="Larsson T."/>
            <person name="Lv J."/>
            <person name="Arendt D."/>
            <person name="Savage R."/>
            <person name="Osoegawa K."/>
            <person name="de Jong P."/>
            <person name="Lindberg D.R."/>
            <person name="Seaver E.C."/>
            <person name="Weisblat D.A."/>
            <person name="Putnam N.H."/>
            <person name="Grigoriev I.V."/>
            <person name="Rokhsar D.S."/>
        </authorList>
    </citation>
    <scope>NUCLEOTIDE SEQUENCE</scope>
    <source>
        <strain evidence="3">I ESC-2004</strain>
    </source>
</reference>
<organism evidence="1">
    <name type="scientific">Capitella teleta</name>
    <name type="common">Polychaete worm</name>
    <dbReference type="NCBI Taxonomy" id="283909"/>
    <lineage>
        <taxon>Eukaryota</taxon>
        <taxon>Metazoa</taxon>
        <taxon>Spiralia</taxon>
        <taxon>Lophotrochozoa</taxon>
        <taxon>Annelida</taxon>
        <taxon>Polychaeta</taxon>
        <taxon>Sedentaria</taxon>
        <taxon>Scolecida</taxon>
        <taxon>Capitellidae</taxon>
        <taxon>Capitella</taxon>
    </lineage>
</organism>
<protein>
    <recommendedName>
        <fullName evidence="4">Reverse transcriptase domain-containing protein</fullName>
    </recommendedName>
</protein>
<gene>
    <name evidence="1" type="ORF">CAPTEDRAFT_195397</name>
</gene>
<reference evidence="1 3" key="2">
    <citation type="journal article" date="2013" name="Nature">
        <title>Insights into bilaterian evolution from three spiralian genomes.</title>
        <authorList>
            <person name="Simakov O."/>
            <person name="Marletaz F."/>
            <person name="Cho S.J."/>
            <person name="Edsinger-Gonzales E."/>
            <person name="Havlak P."/>
            <person name="Hellsten U."/>
            <person name="Kuo D.H."/>
            <person name="Larsson T."/>
            <person name="Lv J."/>
            <person name="Arendt D."/>
            <person name="Savage R."/>
            <person name="Osoegawa K."/>
            <person name="de Jong P."/>
            <person name="Grimwood J."/>
            <person name="Chapman J.A."/>
            <person name="Shapiro H."/>
            <person name="Aerts A."/>
            <person name="Otillar R.P."/>
            <person name="Terry A.Y."/>
            <person name="Boore J.L."/>
            <person name="Grigoriev I.V."/>
            <person name="Lindberg D.R."/>
            <person name="Seaver E.C."/>
            <person name="Weisblat D.A."/>
            <person name="Putnam N.H."/>
            <person name="Rokhsar D.S."/>
        </authorList>
    </citation>
    <scope>NUCLEOTIDE SEQUENCE</scope>
    <source>
        <strain evidence="1 3">I ESC-2004</strain>
    </source>
</reference>
<dbReference type="EMBL" id="AMQN01017358">
    <property type="status" value="NOT_ANNOTATED_CDS"/>
    <property type="molecule type" value="Genomic_DNA"/>
</dbReference>
<evidence type="ECO:0000313" key="2">
    <source>
        <dbReference type="EnsemblMetazoa" id="CapteP195397"/>
    </source>
</evidence>
<proteinExistence type="predicted"/>
<name>R7VKB0_CAPTE</name>
<dbReference type="EnsemblMetazoa" id="CapteT195397">
    <property type="protein sequence ID" value="CapteP195397"/>
    <property type="gene ID" value="CapteG195397"/>
</dbReference>
<dbReference type="OrthoDB" id="10014409at2759"/>
<reference evidence="2" key="3">
    <citation type="submission" date="2015-06" db="UniProtKB">
        <authorList>
            <consortium name="EnsemblMetazoa"/>
        </authorList>
    </citation>
    <scope>IDENTIFICATION</scope>
</reference>
<dbReference type="HOGENOM" id="CLU_1031509_0_0_1"/>
<dbReference type="AlphaFoldDB" id="R7VKB0"/>
<dbReference type="EMBL" id="KB293033">
    <property type="protein sequence ID" value="ELU16640.1"/>
    <property type="molecule type" value="Genomic_DNA"/>
</dbReference>
<evidence type="ECO:0000313" key="3">
    <source>
        <dbReference type="Proteomes" id="UP000014760"/>
    </source>
</evidence>
<sequence>MANNCSRDFFAEMKKLNPKPSASSSVNALDSEEEIAKFFSEKYSALYNSVESDSECMASILNQICTGAGKCPLDDHCISFTVVQEAVRKLKQGKRDRDKGLVSNHLPSPARCTSDSRFQTWTPTKNSMHLRTSDLQFAFKKAFSTSMCTLALNRLREADDKCWMGQTYFGVLVYADNITLLTPSASGLKRMINICNDFCSSRGVRFNTTKLVCIRFSQARGRPKPDVKLGGSGLEWSRSVKHLGNTLTENLNEEDEVTSKRGNLCSSATL</sequence>
<accession>R7VKB0</accession>
<keyword evidence="3" id="KW-1185">Reference proteome</keyword>